<evidence type="ECO:0000313" key="7">
    <source>
        <dbReference type="Proteomes" id="UP001373496"/>
    </source>
</evidence>
<reference evidence="6 7" key="1">
    <citation type="submission" date="2024-03" db="EMBL/GenBank/DDBJ databases">
        <title>Draft genome sequence of Klenkia terrae.</title>
        <authorList>
            <person name="Duangmal K."/>
            <person name="Chantavorakit T."/>
        </authorList>
    </citation>
    <scope>NUCLEOTIDE SEQUENCE [LARGE SCALE GENOMIC DNA]</scope>
    <source>
        <strain evidence="6 7">JCM 17786</strain>
    </source>
</reference>
<evidence type="ECO:0000313" key="6">
    <source>
        <dbReference type="EMBL" id="MEI4278821.1"/>
    </source>
</evidence>
<dbReference type="InterPro" id="IPR001647">
    <property type="entry name" value="HTH_TetR"/>
</dbReference>
<evidence type="ECO:0000256" key="2">
    <source>
        <dbReference type="ARBA" id="ARBA00023125"/>
    </source>
</evidence>
<dbReference type="InterPro" id="IPR009057">
    <property type="entry name" value="Homeodomain-like_sf"/>
</dbReference>
<evidence type="ECO:0000256" key="4">
    <source>
        <dbReference type="PROSITE-ProRule" id="PRU00335"/>
    </source>
</evidence>
<keyword evidence="2 4" id="KW-0238">DNA-binding</keyword>
<dbReference type="PROSITE" id="PS50977">
    <property type="entry name" value="HTH_TETR_2"/>
    <property type="match status" value="1"/>
</dbReference>
<evidence type="ECO:0000256" key="3">
    <source>
        <dbReference type="ARBA" id="ARBA00023163"/>
    </source>
</evidence>
<keyword evidence="1" id="KW-0805">Transcription regulation</keyword>
<dbReference type="Pfam" id="PF16859">
    <property type="entry name" value="TetR_C_11"/>
    <property type="match status" value="1"/>
</dbReference>
<keyword evidence="3" id="KW-0804">Transcription</keyword>
<sequence length="174" mass="18874">MAVDIVAQDGWNRLNADALAARAGAGKAGIYRRWPSMAALMADVLSQLVLVDPDEDTGTLHGDLTAVLQPWTRPLSAAEQAAAALVGTCHHEPDLREALHRAVVVPLAARLHHLAVRHRVPADREVVLVLVAQALWWERYRTAQPPLTEAAVQQLADDVLLPLARPTLLPTDLP</sequence>
<dbReference type="SUPFAM" id="SSF48498">
    <property type="entry name" value="Tetracyclin repressor-like, C-terminal domain"/>
    <property type="match status" value="1"/>
</dbReference>
<dbReference type="Pfam" id="PF00440">
    <property type="entry name" value="TetR_N"/>
    <property type="match status" value="1"/>
</dbReference>
<dbReference type="Gene3D" id="1.10.10.60">
    <property type="entry name" value="Homeodomain-like"/>
    <property type="match status" value="1"/>
</dbReference>
<dbReference type="InterPro" id="IPR011075">
    <property type="entry name" value="TetR_C"/>
</dbReference>
<gene>
    <name evidence="6" type="ORF">UXQ13_10120</name>
</gene>
<proteinExistence type="predicted"/>
<feature type="domain" description="HTH tetR-type" evidence="5">
    <location>
        <begin position="1"/>
        <end position="52"/>
    </location>
</feature>
<dbReference type="EMBL" id="JBAPLV010000009">
    <property type="protein sequence ID" value="MEI4278821.1"/>
    <property type="molecule type" value="Genomic_DNA"/>
</dbReference>
<comment type="caution">
    <text evidence="6">The sequence shown here is derived from an EMBL/GenBank/DDBJ whole genome shotgun (WGS) entry which is preliminary data.</text>
</comment>
<name>A0ABU8E7I8_9ACTN</name>
<evidence type="ECO:0000259" key="5">
    <source>
        <dbReference type="PROSITE" id="PS50977"/>
    </source>
</evidence>
<dbReference type="InterPro" id="IPR036271">
    <property type="entry name" value="Tet_transcr_reg_TetR-rel_C_sf"/>
</dbReference>
<dbReference type="SUPFAM" id="SSF46689">
    <property type="entry name" value="Homeodomain-like"/>
    <property type="match status" value="1"/>
</dbReference>
<dbReference type="Proteomes" id="UP001373496">
    <property type="component" value="Unassembled WGS sequence"/>
</dbReference>
<keyword evidence="7" id="KW-1185">Reference proteome</keyword>
<dbReference type="RefSeq" id="WP_263639412.1">
    <property type="nucleotide sequence ID" value="NZ_JBAPLV010000009.1"/>
</dbReference>
<evidence type="ECO:0000256" key="1">
    <source>
        <dbReference type="ARBA" id="ARBA00023015"/>
    </source>
</evidence>
<organism evidence="6 7">
    <name type="scientific">Klenkia terrae</name>
    <dbReference type="NCBI Taxonomy" id="1052259"/>
    <lineage>
        <taxon>Bacteria</taxon>
        <taxon>Bacillati</taxon>
        <taxon>Actinomycetota</taxon>
        <taxon>Actinomycetes</taxon>
        <taxon>Geodermatophilales</taxon>
        <taxon>Geodermatophilaceae</taxon>
        <taxon>Klenkia</taxon>
    </lineage>
</organism>
<dbReference type="Gene3D" id="1.10.357.10">
    <property type="entry name" value="Tetracycline Repressor, domain 2"/>
    <property type="match status" value="1"/>
</dbReference>
<feature type="DNA-binding region" description="H-T-H motif" evidence="4">
    <location>
        <begin position="15"/>
        <end position="34"/>
    </location>
</feature>
<protein>
    <submittedName>
        <fullName evidence="6">TetR-like C-terminal domain-containing protein</fullName>
    </submittedName>
</protein>
<accession>A0ABU8E7I8</accession>